<reference evidence="2" key="1">
    <citation type="submission" date="2016-06" db="EMBL/GenBank/DDBJ databases">
        <title>Parallel loss of symbiosis genes in relatives of nitrogen-fixing non-legume Parasponia.</title>
        <authorList>
            <person name="Van Velzen R."/>
            <person name="Holmer R."/>
            <person name="Bu F."/>
            <person name="Rutten L."/>
            <person name="Van Zeijl A."/>
            <person name="Liu W."/>
            <person name="Santuari L."/>
            <person name="Cao Q."/>
            <person name="Sharma T."/>
            <person name="Shen D."/>
            <person name="Roswanjaya Y."/>
            <person name="Wardhani T."/>
            <person name="Kalhor M.S."/>
            <person name="Jansen J."/>
            <person name="Van den Hoogen J."/>
            <person name="Gungor B."/>
            <person name="Hartog M."/>
            <person name="Hontelez J."/>
            <person name="Verver J."/>
            <person name="Yang W.-C."/>
            <person name="Schijlen E."/>
            <person name="Repin R."/>
            <person name="Schilthuizen M."/>
            <person name="Schranz E."/>
            <person name="Heidstra R."/>
            <person name="Miyata K."/>
            <person name="Fedorova E."/>
            <person name="Kohlen W."/>
            <person name="Bisseling T."/>
            <person name="Smit S."/>
            <person name="Geurts R."/>
        </authorList>
    </citation>
    <scope>NUCLEOTIDE SEQUENCE [LARGE SCALE GENOMIC DNA]</scope>
    <source>
        <strain evidence="2">cv. WU1-14</strain>
    </source>
</reference>
<organism evidence="1 2">
    <name type="scientific">Parasponia andersonii</name>
    <name type="common">Sponia andersonii</name>
    <dbReference type="NCBI Taxonomy" id="3476"/>
    <lineage>
        <taxon>Eukaryota</taxon>
        <taxon>Viridiplantae</taxon>
        <taxon>Streptophyta</taxon>
        <taxon>Embryophyta</taxon>
        <taxon>Tracheophyta</taxon>
        <taxon>Spermatophyta</taxon>
        <taxon>Magnoliopsida</taxon>
        <taxon>eudicotyledons</taxon>
        <taxon>Gunneridae</taxon>
        <taxon>Pentapetalae</taxon>
        <taxon>rosids</taxon>
        <taxon>fabids</taxon>
        <taxon>Rosales</taxon>
        <taxon>Cannabaceae</taxon>
        <taxon>Parasponia</taxon>
    </lineage>
</organism>
<protein>
    <submittedName>
        <fullName evidence="1">Uncharacterized protein</fullName>
    </submittedName>
</protein>
<comment type="caution">
    <text evidence="1">The sequence shown here is derived from an EMBL/GenBank/DDBJ whole genome shotgun (WGS) entry which is preliminary data.</text>
</comment>
<dbReference type="AlphaFoldDB" id="A0A2P5CHF2"/>
<gene>
    <name evidence="1" type="ORF">PanWU01x14_152700</name>
</gene>
<evidence type="ECO:0000313" key="1">
    <source>
        <dbReference type="EMBL" id="PON60473.1"/>
    </source>
</evidence>
<sequence length="59" mass="6929">MFVRGHVYDFSPTVIADFLNIPIWPFNDFEKEFPLNKVAYEILSTQAKWPKNTSLILLI</sequence>
<accession>A0A2P5CHF2</accession>
<dbReference type="EMBL" id="JXTB01000130">
    <property type="protein sequence ID" value="PON60473.1"/>
    <property type="molecule type" value="Genomic_DNA"/>
</dbReference>
<proteinExistence type="predicted"/>
<dbReference type="OrthoDB" id="1425037at2759"/>
<keyword evidence="2" id="KW-1185">Reference proteome</keyword>
<evidence type="ECO:0000313" key="2">
    <source>
        <dbReference type="Proteomes" id="UP000237105"/>
    </source>
</evidence>
<dbReference type="Proteomes" id="UP000237105">
    <property type="component" value="Unassembled WGS sequence"/>
</dbReference>
<name>A0A2P5CHF2_PARAD</name>